<protein>
    <submittedName>
        <fullName evidence="1">Uncharacterized protein</fullName>
    </submittedName>
</protein>
<dbReference type="EMBL" id="JAKJXP020000018">
    <property type="protein sequence ID" value="KAK7754770.1"/>
    <property type="molecule type" value="Genomic_DNA"/>
</dbReference>
<keyword evidence="2" id="KW-1185">Reference proteome</keyword>
<accession>A0AAN9UT43</accession>
<gene>
    <name evidence="1" type="ORF">SLS62_003330</name>
</gene>
<evidence type="ECO:0000313" key="2">
    <source>
        <dbReference type="Proteomes" id="UP001320420"/>
    </source>
</evidence>
<evidence type="ECO:0000313" key="1">
    <source>
        <dbReference type="EMBL" id="KAK7754770.1"/>
    </source>
</evidence>
<dbReference type="Proteomes" id="UP001320420">
    <property type="component" value="Unassembled WGS sequence"/>
</dbReference>
<name>A0AAN9UT43_9PEZI</name>
<organism evidence="1 2">
    <name type="scientific">Diatrype stigma</name>
    <dbReference type="NCBI Taxonomy" id="117547"/>
    <lineage>
        <taxon>Eukaryota</taxon>
        <taxon>Fungi</taxon>
        <taxon>Dikarya</taxon>
        <taxon>Ascomycota</taxon>
        <taxon>Pezizomycotina</taxon>
        <taxon>Sordariomycetes</taxon>
        <taxon>Xylariomycetidae</taxon>
        <taxon>Xylariales</taxon>
        <taxon>Diatrypaceae</taxon>
        <taxon>Diatrype</taxon>
    </lineage>
</organism>
<reference evidence="1 2" key="1">
    <citation type="submission" date="2024-02" db="EMBL/GenBank/DDBJ databases">
        <title>De novo assembly and annotation of 12 fungi associated with fruit tree decline syndrome in Ontario, Canada.</title>
        <authorList>
            <person name="Sulman M."/>
            <person name="Ellouze W."/>
            <person name="Ilyukhin E."/>
        </authorList>
    </citation>
    <scope>NUCLEOTIDE SEQUENCE [LARGE SCALE GENOMIC DNA]</scope>
    <source>
        <strain evidence="1 2">M11/M66-122</strain>
    </source>
</reference>
<sequence>MSTWPTWTESESWTESSSDKWQIGTQVECSAKLELIVAESEFAGAAFFWEMPKEGSSNVGFSTESIPRARPDFAIIGFQGGANVWYNARMSWW</sequence>
<proteinExistence type="predicted"/>
<dbReference type="AlphaFoldDB" id="A0AAN9UT43"/>
<comment type="caution">
    <text evidence="1">The sequence shown here is derived from an EMBL/GenBank/DDBJ whole genome shotgun (WGS) entry which is preliminary data.</text>
</comment>